<feature type="region of interest" description="Disordered" evidence="1">
    <location>
        <begin position="15"/>
        <end position="37"/>
    </location>
</feature>
<sequence>MKAYRIRRLHWWTRNGGAPDPAVQPEKSTASVMKPPPPDKLAEKVAEMQGIAVQTALF</sequence>
<keyword evidence="3" id="KW-1185">Reference proteome</keyword>
<accession>A0A5C6C0U1</accession>
<protein>
    <submittedName>
        <fullName evidence="2">Uncharacterized protein</fullName>
    </submittedName>
</protein>
<name>A0A5C6C0U1_9BACT</name>
<reference evidence="2 3" key="1">
    <citation type="submission" date="2019-02" db="EMBL/GenBank/DDBJ databases">
        <title>Deep-cultivation of Planctomycetes and their phenomic and genomic characterization uncovers novel biology.</title>
        <authorList>
            <person name="Wiegand S."/>
            <person name="Jogler M."/>
            <person name="Boedeker C."/>
            <person name="Pinto D."/>
            <person name="Vollmers J."/>
            <person name="Rivas-Marin E."/>
            <person name="Kohn T."/>
            <person name="Peeters S.H."/>
            <person name="Heuer A."/>
            <person name="Rast P."/>
            <person name="Oberbeckmann S."/>
            <person name="Bunk B."/>
            <person name="Jeske O."/>
            <person name="Meyerdierks A."/>
            <person name="Storesund J.E."/>
            <person name="Kallscheuer N."/>
            <person name="Luecker S."/>
            <person name="Lage O.M."/>
            <person name="Pohl T."/>
            <person name="Merkel B.J."/>
            <person name="Hornburger P."/>
            <person name="Mueller R.-W."/>
            <person name="Bruemmer F."/>
            <person name="Labrenz M."/>
            <person name="Spormann A.M."/>
            <person name="Op Den Camp H."/>
            <person name="Overmann J."/>
            <person name="Amann R."/>
            <person name="Jetten M.S.M."/>
            <person name="Mascher T."/>
            <person name="Medema M.H."/>
            <person name="Devos D.P."/>
            <person name="Kaster A.-K."/>
            <person name="Ovreas L."/>
            <person name="Rohde M."/>
            <person name="Galperin M.Y."/>
            <person name="Jogler C."/>
        </authorList>
    </citation>
    <scope>NUCLEOTIDE SEQUENCE [LARGE SCALE GENOMIC DNA]</scope>
    <source>
        <strain evidence="2 3">Pla52o</strain>
    </source>
</reference>
<proteinExistence type="predicted"/>
<evidence type="ECO:0000256" key="1">
    <source>
        <dbReference type="SAM" id="MobiDB-lite"/>
    </source>
</evidence>
<gene>
    <name evidence="2" type="ORF">Pla52o_54260</name>
</gene>
<dbReference type="Proteomes" id="UP000316304">
    <property type="component" value="Unassembled WGS sequence"/>
</dbReference>
<evidence type="ECO:0000313" key="3">
    <source>
        <dbReference type="Proteomes" id="UP000316304"/>
    </source>
</evidence>
<dbReference type="AlphaFoldDB" id="A0A5C6C0U1"/>
<organism evidence="2 3">
    <name type="scientific">Novipirellula galeiformis</name>
    <dbReference type="NCBI Taxonomy" id="2528004"/>
    <lineage>
        <taxon>Bacteria</taxon>
        <taxon>Pseudomonadati</taxon>
        <taxon>Planctomycetota</taxon>
        <taxon>Planctomycetia</taxon>
        <taxon>Pirellulales</taxon>
        <taxon>Pirellulaceae</taxon>
        <taxon>Novipirellula</taxon>
    </lineage>
</organism>
<dbReference type="EMBL" id="SJPT01000014">
    <property type="protein sequence ID" value="TWU17251.1"/>
    <property type="molecule type" value="Genomic_DNA"/>
</dbReference>
<evidence type="ECO:0000313" key="2">
    <source>
        <dbReference type="EMBL" id="TWU17251.1"/>
    </source>
</evidence>
<comment type="caution">
    <text evidence="2">The sequence shown here is derived from an EMBL/GenBank/DDBJ whole genome shotgun (WGS) entry which is preliminary data.</text>
</comment>